<evidence type="ECO:0000256" key="7">
    <source>
        <dbReference type="ARBA" id="ARBA00022840"/>
    </source>
</evidence>
<comment type="similarity">
    <text evidence="1">Belongs to the helicase family. DnaB subfamily.</text>
</comment>
<dbReference type="PANTHER" id="PTHR30153:SF2">
    <property type="entry name" value="REPLICATIVE DNA HELICASE"/>
    <property type="match status" value="1"/>
</dbReference>
<evidence type="ECO:0000256" key="2">
    <source>
        <dbReference type="ARBA" id="ARBA00022515"/>
    </source>
</evidence>
<keyword evidence="15" id="KW-1185">Reference proteome</keyword>
<keyword evidence="7" id="KW-0067">ATP-binding</keyword>
<dbReference type="Pfam" id="PF00772">
    <property type="entry name" value="DnaB"/>
    <property type="match status" value="1"/>
</dbReference>
<evidence type="ECO:0000256" key="5">
    <source>
        <dbReference type="ARBA" id="ARBA00022801"/>
    </source>
</evidence>
<evidence type="ECO:0000313" key="15">
    <source>
        <dbReference type="Proteomes" id="UP000255024"/>
    </source>
</evidence>
<evidence type="ECO:0000256" key="1">
    <source>
        <dbReference type="ARBA" id="ARBA00008428"/>
    </source>
</evidence>
<keyword evidence="2" id="KW-0639">Primosome</keyword>
<accession>A0A378RSE4</accession>
<evidence type="ECO:0000256" key="12">
    <source>
        <dbReference type="SAM" id="MobiDB-lite"/>
    </source>
</evidence>
<name>A0A378RSE4_MYROD</name>
<evidence type="ECO:0000259" key="13">
    <source>
        <dbReference type="PROSITE" id="PS51199"/>
    </source>
</evidence>
<protein>
    <recommendedName>
        <fullName evidence="10">DNA 5'-3' helicase</fullName>
        <ecNumber evidence="10">5.6.2.3</ecNumber>
    </recommendedName>
</protein>
<gene>
    <name evidence="14" type="primary">dnaC_1</name>
    <name evidence="14" type="ORF">NCTC11179_02151</name>
</gene>
<feature type="region of interest" description="Disordered" evidence="12">
    <location>
        <begin position="452"/>
        <end position="472"/>
    </location>
</feature>
<dbReference type="GO" id="GO:0005829">
    <property type="term" value="C:cytosol"/>
    <property type="evidence" value="ECO:0007669"/>
    <property type="project" value="TreeGrafter"/>
</dbReference>
<dbReference type="Gene3D" id="3.40.50.300">
    <property type="entry name" value="P-loop containing nucleotide triphosphate hydrolases"/>
    <property type="match status" value="1"/>
</dbReference>
<dbReference type="GO" id="GO:0016887">
    <property type="term" value="F:ATP hydrolysis activity"/>
    <property type="evidence" value="ECO:0007669"/>
    <property type="project" value="RHEA"/>
</dbReference>
<dbReference type="GO" id="GO:0043139">
    <property type="term" value="F:5'-3' DNA helicase activity"/>
    <property type="evidence" value="ECO:0007669"/>
    <property type="project" value="UniProtKB-EC"/>
</dbReference>
<dbReference type="EC" id="5.6.2.3" evidence="10"/>
<reference evidence="14 15" key="1">
    <citation type="submission" date="2018-06" db="EMBL/GenBank/DDBJ databases">
        <authorList>
            <consortium name="Pathogen Informatics"/>
            <person name="Doyle S."/>
        </authorList>
    </citation>
    <scope>NUCLEOTIDE SEQUENCE [LARGE SCALE GENOMIC DNA]</scope>
    <source>
        <strain evidence="14 15">NCTC11179</strain>
    </source>
</reference>
<dbReference type="InterPro" id="IPR007693">
    <property type="entry name" value="DNA_helicase_DnaB-like_N"/>
</dbReference>
<keyword evidence="6 14" id="KW-0347">Helicase</keyword>
<dbReference type="GO" id="GO:0003677">
    <property type="term" value="F:DNA binding"/>
    <property type="evidence" value="ECO:0007669"/>
    <property type="project" value="UniProtKB-KW"/>
</dbReference>
<dbReference type="GO" id="GO:0006269">
    <property type="term" value="P:DNA replication, synthesis of primer"/>
    <property type="evidence" value="ECO:0007669"/>
    <property type="project" value="UniProtKB-KW"/>
</dbReference>
<dbReference type="PROSITE" id="PS51199">
    <property type="entry name" value="SF4_HELICASE"/>
    <property type="match status" value="1"/>
</dbReference>
<dbReference type="Gene3D" id="1.10.860.10">
    <property type="entry name" value="DNAb Helicase, Chain A"/>
    <property type="match status" value="1"/>
</dbReference>
<dbReference type="AlphaFoldDB" id="A0A378RSE4"/>
<evidence type="ECO:0000256" key="4">
    <source>
        <dbReference type="ARBA" id="ARBA00022741"/>
    </source>
</evidence>
<dbReference type="InterPro" id="IPR036185">
    <property type="entry name" value="DNA_heli_DnaB-like_N_sf"/>
</dbReference>
<dbReference type="RefSeq" id="WP_115091513.1">
    <property type="nucleotide sequence ID" value="NZ_CP068107.1"/>
</dbReference>
<dbReference type="GO" id="GO:1990077">
    <property type="term" value="C:primosome complex"/>
    <property type="evidence" value="ECO:0007669"/>
    <property type="project" value="UniProtKB-KW"/>
</dbReference>
<dbReference type="CDD" id="cd00984">
    <property type="entry name" value="DnaB_C"/>
    <property type="match status" value="1"/>
</dbReference>
<keyword evidence="4" id="KW-0547">Nucleotide-binding</keyword>
<evidence type="ECO:0000256" key="6">
    <source>
        <dbReference type="ARBA" id="ARBA00022806"/>
    </source>
</evidence>
<dbReference type="EMBL" id="UGQL01000001">
    <property type="protein sequence ID" value="STZ28600.1"/>
    <property type="molecule type" value="Genomic_DNA"/>
</dbReference>
<comment type="catalytic activity">
    <reaction evidence="11">
        <text>ATP + H2O = ADP + phosphate + H(+)</text>
        <dbReference type="Rhea" id="RHEA:13065"/>
        <dbReference type="ChEBI" id="CHEBI:15377"/>
        <dbReference type="ChEBI" id="CHEBI:15378"/>
        <dbReference type="ChEBI" id="CHEBI:30616"/>
        <dbReference type="ChEBI" id="CHEBI:43474"/>
        <dbReference type="ChEBI" id="CHEBI:456216"/>
        <dbReference type="EC" id="5.6.2.3"/>
    </reaction>
</comment>
<dbReference type="InterPro" id="IPR007694">
    <property type="entry name" value="DNA_helicase_DnaB-like_C"/>
</dbReference>
<organism evidence="14 15">
    <name type="scientific">Myroides odoratus</name>
    <name type="common">Flavobacterium odoratum</name>
    <dbReference type="NCBI Taxonomy" id="256"/>
    <lineage>
        <taxon>Bacteria</taxon>
        <taxon>Pseudomonadati</taxon>
        <taxon>Bacteroidota</taxon>
        <taxon>Flavobacteriia</taxon>
        <taxon>Flavobacteriales</taxon>
        <taxon>Flavobacteriaceae</taxon>
        <taxon>Myroides</taxon>
    </lineage>
</organism>
<evidence type="ECO:0000256" key="10">
    <source>
        <dbReference type="ARBA" id="ARBA00044969"/>
    </source>
</evidence>
<evidence type="ECO:0000256" key="8">
    <source>
        <dbReference type="ARBA" id="ARBA00023125"/>
    </source>
</evidence>
<proteinExistence type="inferred from homology"/>
<evidence type="ECO:0000313" key="14">
    <source>
        <dbReference type="EMBL" id="STZ28600.1"/>
    </source>
</evidence>
<dbReference type="Proteomes" id="UP000255024">
    <property type="component" value="Unassembled WGS sequence"/>
</dbReference>
<keyword evidence="9" id="KW-0413">Isomerase</keyword>
<dbReference type="GO" id="GO:0005524">
    <property type="term" value="F:ATP binding"/>
    <property type="evidence" value="ECO:0007669"/>
    <property type="project" value="UniProtKB-KW"/>
</dbReference>
<dbReference type="InterPro" id="IPR016136">
    <property type="entry name" value="DNA_helicase_N/primase_C"/>
</dbReference>
<dbReference type="Pfam" id="PF03796">
    <property type="entry name" value="DnaB_C"/>
    <property type="match status" value="1"/>
</dbReference>
<evidence type="ECO:0000256" key="11">
    <source>
        <dbReference type="ARBA" id="ARBA00048954"/>
    </source>
</evidence>
<dbReference type="SUPFAM" id="SSF52540">
    <property type="entry name" value="P-loop containing nucleoside triphosphate hydrolases"/>
    <property type="match status" value="1"/>
</dbReference>
<sequence>MSQTISKGLVPPHSKDTEEAVLGGMINSKQALDEAMQVIKDSSVFYVPEHMQIFEAVQKLYSSSQPVDMISVSQKLRANGVAAEGLVVELVQKSVSGAHIEYHSRILLQYKLRRMIVSFNASMSAAAMDESIDVFDLLARWNKEFDTVTELITTGRSSVTIAESLQDLAKRLEFISKSTGESKVTGVPTGFKRIDAYTSGYQNGDLVIVAARPGMGKTAKALKTVIENAKVGNAVGVISLEMPVLQLTSRMVSIDTNFHLGQLMKTGFDKPEYFQTFMMHSGRIAKYQIVMKDSGVNDISDIIVEARSWKRKHDIKLLVIDYLQLVSDKTKGNNRENEVSSVSRRLKLLAKELDIPIIVMSQLSRAVETRGGSKRPLLSDLRESGSIEQDADIVEFIYRPGYYNIEINGNPEYDEMTRQGADTEIIFAKYRAGSVGTTFLKWIGDKTKFIDPTDSKENGSNQQESNVYSNPNEYVPTVSAAEAFGNDDTPF</sequence>
<dbReference type="PANTHER" id="PTHR30153">
    <property type="entry name" value="REPLICATIVE DNA HELICASE DNAB"/>
    <property type="match status" value="1"/>
</dbReference>
<evidence type="ECO:0000256" key="9">
    <source>
        <dbReference type="ARBA" id="ARBA00023235"/>
    </source>
</evidence>
<dbReference type="InterPro" id="IPR027417">
    <property type="entry name" value="P-loop_NTPase"/>
</dbReference>
<keyword evidence="5 14" id="KW-0378">Hydrolase</keyword>
<keyword evidence="8" id="KW-0238">DNA-binding</keyword>
<feature type="domain" description="SF4 helicase" evidence="13">
    <location>
        <begin position="180"/>
        <end position="456"/>
    </location>
</feature>
<feature type="compositionally biased region" description="Polar residues" evidence="12">
    <location>
        <begin position="458"/>
        <end position="472"/>
    </location>
</feature>
<keyword evidence="3" id="KW-0235">DNA replication</keyword>
<evidence type="ECO:0000256" key="3">
    <source>
        <dbReference type="ARBA" id="ARBA00022705"/>
    </source>
</evidence>
<dbReference type="SUPFAM" id="SSF48024">
    <property type="entry name" value="N-terminal domain of DnaB helicase"/>
    <property type="match status" value="1"/>
</dbReference>